<organism evidence="1 2">
    <name type="scientific">Capsicum baccatum</name>
    <name type="common">Peruvian pepper</name>
    <dbReference type="NCBI Taxonomy" id="33114"/>
    <lineage>
        <taxon>Eukaryota</taxon>
        <taxon>Viridiplantae</taxon>
        <taxon>Streptophyta</taxon>
        <taxon>Embryophyta</taxon>
        <taxon>Tracheophyta</taxon>
        <taxon>Spermatophyta</taxon>
        <taxon>Magnoliopsida</taxon>
        <taxon>eudicotyledons</taxon>
        <taxon>Gunneridae</taxon>
        <taxon>Pentapetalae</taxon>
        <taxon>asterids</taxon>
        <taxon>lamiids</taxon>
        <taxon>Solanales</taxon>
        <taxon>Solanaceae</taxon>
        <taxon>Solanoideae</taxon>
        <taxon>Capsiceae</taxon>
        <taxon>Capsicum</taxon>
    </lineage>
</organism>
<sequence length="99" mass="11207">MSKYDSMDDLSPELVPTARHTRIDSFRNLIMLSVPTRTGHFRIGNLGAKFLLGGRDSLRMVDLGELSNSYGSLSIIELQNMVDNREALKANMREKNHLE</sequence>
<accession>A0A2G2WHD6</accession>
<name>A0A2G2WHD6_CAPBA</name>
<gene>
    <name evidence="1" type="ORF">CQW23_13814</name>
</gene>
<dbReference type="OrthoDB" id="773208at2759"/>
<evidence type="ECO:0000313" key="1">
    <source>
        <dbReference type="EMBL" id="PHT44656.1"/>
    </source>
</evidence>
<reference evidence="1 2" key="1">
    <citation type="journal article" date="2017" name="Genome Biol.">
        <title>New reference genome sequences of hot pepper reveal the massive evolution of plant disease-resistance genes by retroduplication.</title>
        <authorList>
            <person name="Kim S."/>
            <person name="Park J."/>
            <person name="Yeom S.I."/>
            <person name="Kim Y.M."/>
            <person name="Seo E."/>
            <person name="Kim K.T."/>
            <person name="Kim M.S."/>
            <person name="Lee J.M."/>
            <person name="Cheong K."/>
            <person name="Shin H.S."/>
            <person name="Kim S.B."/>
            <person name="Han K."/>
            <person name="Lee J."/>
            <person name="Park M."/>
            <person name="Lee H.A."/>
            <person name="Lee H.Y."/>
            <person name="Lee Y."/>
            <person name="Oh S."/>
            <person name="Lee J.H."/>
            <person name="Choi E."/>
            <person name="Choi E."/>
            <person name="Lee S.E."/>
            <person name="Jeon J."/>
            <person name="Kim H."/>
            <person name="Choi G."/>
            <person name="Song H."/>
            <person name="Lee J."/>
            <person name="Lee S.C."/>
            <person name="Kwon J.K."/>
            <person name="Lee H.Y."/>
            <person name="Koo N."/>
            <person name="Hong Y."/>
            <person name="Kim R.W."/>
            <person name="Kang W.H."/>
            <person name="Huh J.H."/>
            <person name="Kang B.C."/>
            <person name="Yang T.J."/>
            <person name="Lee Y.H."/>
            <person name="Bennetzen J.L."/>
            <person name="Choi D."/>
        </authorList>
    </citation>
    <scope>NUCLEOTIDE SEQUENCE [LARGE SCALE GENOMIC DNA]</scope>
    <source>
        <strain evidence="2">cv. PBC81</strain>
    </source>
</reference>
<proteinExistence type="predicted"/>
<reference evidence="2" key="2">
    <citation type="journal article" date="2017" name="J. Anim. Genet.">
        <title>Multiple reference genome sequences of hot pepper reveal the massive evolution of plant disease resistance genes by retroduplication.</title>
        <authorList>
            <person name="Kim S."/>
            <person name="Park J."/>
            <person name="Yeom S.-I."/>
            <person name="Kim Y.-M."/>
            <person name="Seo E."/>
            <person name="Kim K.-T."/>
            <person name="Kim M.-S."/>
            <person name="Lee J.M."/>
            <person name="Cheong K."/>
            <person name="Shin H.-S."/>
            <person name="Kim S.-B."/>
            <person name="Han K."/>
            <person name="Lee J."/>
            <person name="Park M."/>
            <person name="Lee H.-A."/>
            <person name="Lee H.-Y."/>
            <person name="Lee Y."/>
            <person name="Oh S."/>
            <person name="Lee J.H."/>
            <person name="Choi E."/>
            <person name="Choi E."/>
            <person name="Lee S.E."/>
            <person name="Jeon J."/>
            <person name="Kim H."/>
            <person name="Choi G."/>
            <person name="Song H."/>
            <person name="Lee J."/>
            <person name="Lee S.-C."/>
            <person name="Kwon J.-K."/>
            <person name="Lee H.-Y."/>
            <person name="Koo N."/>
            <person name="Hong Y."/>
            <person name="Kim R.W."/>
            <person name="Kang W.-H."/>
            <person name="Huh J.H."/>
            <person name="Kang B.-C."/>
            <person name="Yang T.-J."/>
            <person name="Lee Y.-H."/>
            <person name="Bennetzen J.L."/>
            <person name="Choi D."/>
        </authorList>
    </citation>
    <scope>NUCLEOTIDE SEQUENCE [LARGE SCALE GENOMIC DNA]</scope>
    <source>
        <strain evidence="2">cv. PBC81</strain>
    </source>
</reference>
<comment type="caution">
    <text evidence="1">The sequence shown here is derived from an EMBL/GenBank/DDBJ whole genome shotgun (WGS) entry which is preliminary data.</text>
</comment>
<dbReference type="EMBL" id="MLFT02000006">
    <property type="protein sequence ID" value="PHT44656.1"/>
    <property type="molecule type" value="Genomic_DNA"/>
</dbReference>
<dbReference type="Proteomes" id="UP000224567">
    <property type="component" value="Unassembled WGS sequence"/>
</dbReference>
<keyword evidence="2" id="KW-1185">Reference proteome</keyword>
<evidence type="ECO:0000313" key="2">
    <source>
        <dbReference type="Proteomes" id="UP000224567"/>
    </source>
</evidence>
<protein>
    <submittedName>
        <fullName evidence="1">Uncharacterized protein</fullName>
    </submittedName>
</protein>
<dbReference type="AlphaFoldDB" id="A0A2G2WHD6"/>